<comment type="similarity">
    <text evidence="8">Belongs to the PP2C family.</text>
</comment>
<keyword evidence="3 7" id="KW-0547">Nucleotide-binding</keyword>
<dbReference type="PROSITE" id="PS51746">
    <property type="entry name" value="PPM_2"/>
    <property type="match status" value="1"/>
</dbReference>
<feature type="region of interest" description="Disordered" evidence="9">
    <location>
        <begin position="663"/>
        <end position="776"/>
    </location>
</feature>
<dbReference type="AlphaFoldDB" id="A0A6G0WUC8"/>
<evidence type="ECO:0008006" key="14">
    <source>
        <dbReference type="Google" id="ProtNLM"/>
    </source>
</evidence>
<feature type="compositionally biased region" description="Pro residues" evidence="9">
    <location>
        <begin position="669"/>
        <end position="683"/>
    </location>
</feature>
<comment type="caution">
    <text evidence="12">The sequence shown here is derived from an EMBL/GenBank/DDBJ whole genome shotgun (WGS) entry which is preliminary data.</text>
</comment>
<dbReference type="EMBL" id="VJMJ01000147">
    <property type="protein sequence ID" value="KAF0731136.1"/>
    <property type="molecule type" value="Genomic_DNA"/>
</dbReference>
<evidence type="ECO:0000256" key="9">
    <source>
        <dbReference type="SAM" id="MobiDB-lite"/>
    </source>
</evidence>
<dbReference type="Gene3D" id="1.10.510.10">
    <property type="entry name" value="Transferase(Phosphotransferase) domain 1"/>
    <property type="match status" value="1"/>
</dbReference>
<dbReference type="PROSITE" id="PS01032">
    <property type="entry name" value="PPM_1"/>
    <property type="match status" value="1"/>
</dbReference>
<dbReference type="SUPFAM" id="SSF81606">
    <property type="entry name" value="PP2C-like"/>
    <property type="match status" value="1"/>
</dbReference>
<keyword evidence="5 7" id="KW-0067">ATP-binding</keyword>
<protein>
    <recommendedName>
        <fullName evidence="14">Protein kinase domain-containing protein</fullName>
    </recommendedName>
</protein>
<feature type="region of interest" description="Disordered" evidence="9">
    <location>
        <begin position="69"/>
        <end position="113"/>
    </location>
</feature>
<keyword evidence="4 8" id="KW-0378">Hydrolase</keyword>
<evidence type="ECO:0000256" key="5">
    <source>
        <dbReference type="ARBA" id="ARBA00022840"/>
    </source>
</evidence>
<feature type="compositionally biased region" description="Basic residues" evidence="9">
    <location>
        <begin position="725"/>
        <end position="738"/>
    </location>
</feature>
<dbReference type="FunFam" id="3.30.200.20:FF:000042">
    <property type="entry name" value="Aurora kinase A"/>
    <property type="match status" value="1"/>
</dbReference>
<dbReference type="Pfam" id="PF00069">
    <property type="entry name" value="Pkinase"/>
    <property type="match status" value="1"/>
</dbReference>
<organism evidence="12 13">
    <name type="scientific">Aphanomyces euteiches</name>
    <dbReference type="NCBI Taxonomy" id="100861"/>
    <lineage>
        <taxon>Eukaryota</taxon>
        <taxon>Sar</taxon>
        <taxon>Stramenopiles</taxon>
        <taxon>Oomycota</taxon>
        <taxon>Saprolegniomycetes</taxon>
        <taxon>Saprolegniales</taxon>
        <taxon>Verrucalvaceae</taxon>
        <taxon>Aphanomyces</taxon>
    </lineage>
</organism>
<evidence type="ECO:0000256" key="4">
    <source>
        <dbReference type="ARBA" id="ARBA00022801"/>
    </source>
</evidence>
<dbReference type="GO" id="GO:0004674">
    <property type="term" value="F:protein serine/threonine kinase activity"/>
    <property type="evidence" value="ECO:0007669"/>
    <property type="project" value="TreeGrafter"/>
</dbReference>
<dbReference type="InterPro" id="IPR017441">
    <property type="entry name" value="Protein_kinase_ATP_BS"/>
</dbReference>
<dbReference type="FunFam" id="1.10.510.10:FF:000571">
    <property type="entry name" value="Maternal embryonic leucine zipper kinase"/>
    <property type="match status" value="1"/>
</dbReference>
<dbReference type="Pfam" id="PF00481">
    <property type="entry name" value="PP2C"/>
    <property type="match status" value="1"/>
</dbReference>
<proteinExistence type="inferred from homology"/>
<dbReference type="SMART" id="SM00332">
    <property type="entry name" value="PP2Cc"/>
    <property type="match status" value="1"/>
</dbReference>
<feature type="region of interest" description="Disordered" evidence="9">
    <location>
        <begin position="237"/>
        <end position="258"/>
    </location>
</feature>
<evidence type="ECO:0000259" key="11">
    <source>
        <dbReference type="PROSITE" id="PS51746"/>
    </source>
</evidence>
<evidence type="ECO:0000259" key="10">
    <source>
        <dbReference type="PROSITE" id="PS50011"/>
    </source>
</evidence>
<evidence type="ECO:0000313" key="13">
    <source>
        <dbReference type="Proteomes" id="UP000481153"/>
    </source>
</evidence>
<feature type="compositionally biased region" description="Polar residues" evidence="9">
    <location>
        <begin position="265"/>
        <end position="277"/>
    </location>
</feature>
<dbReference type="InterPro" id="IPR011009">
    <property type="entry name" value="Kinase-like_dom_sf"/>
</dbReference>
<evidence type="ECO:0000256" key="6">
    <source>
        <dbReference type="ARBA" id="ARBA00022912"/>
    </source>
</evidence>
<gene>
    <name evidence="12" type="ORF">Ae201684_011679</name>
</gene>
<feature type="compositionally biased region" description="Basic and acidic residues" evidence="9">
    <location>
        <begin position="712"/>
        <end position="724"/>
    </location>
</feature>
<dbReference type="CDD" id="cd14008">
    <property type="entry name" value="STKc_LKB1_CaMKK"/>
    <property type="match status" value="1"/>
</dbReference>
<dbReference type="Proteomes" id="UP000481153">
    <property type="component" value="Unassembled WGS sequence"/>
</dbReference>
<dbReference type="PANTHER" id="PTHR24346">
    <property type="entry name" value="MAP/MICROTUBULE AFFINITY-REGULATING KINASE"/>
    <property type="match status" value="1"/>
</dbReference>
<keyword evidence="13" id="KW-1185">Reference proteome</keyword>
<evidence type="ECO:0000313" key="12">
    <source>
        <dbReference type="EMBL" id="KAF0731136.1"/>
    </source>
</evidence>
<feature type="binding site" evidence="7">
    <location>
        <position position="380"/>
    </location>
    <ligand>
        <name>ATP</name>
        <dbReference type="ChEBI" id="CHEBI:30616"/>
    </ligand>
</feature>
<dbReference type="PANTHER" id="PTHR24346:SF77">
    <property type="entry name" value="SERINE THREONINE PROTEIN KINASE"/>
    <property type="match status" value="1"/>
</dbReference>
<evidence type="ECO:0000256" key="2">
    <source>
        <dbReference type="ARBA" id="ARBA00022723"/>
    </source>
</evidence>
<dbReference type="InterPro" id="IPR001932">
    <property type="entry name" value="PPM-type_phosphatase-like_dom"/>
</dbReference>
<dbReference type="PROSITE" id="PS00108">
    <property type="entry name" value="PROTEIN_KINASE_ST"/>
    <property type="match status" value="1"/>
</dbReference>
<dbReference type="GO" id="GO:0005737">
    <property type="term" value="C:cytoplasm"/>
    <property type="evidence" value="ECO:0007669"/>
    <property type="project" value="TreeGrafter"/>
</dbReference>
<dbReference type="GO" id="GO:0005524">
    <property type="term" value="F:ATP binding"/>
    <property type="evidence" value="ECO:0007669"/>
    <property type="project" value="UniProtKB-UniRule"/>
</dbReference>
<dbReference type="InterPro" id="IPR000222">
    <property type="entry name" value="PP2C_BS"/>
</dbReference>
<dbReference type="GO" id="GO:0016020">
    <property type="term" value="C:membrane"/>
    <property type="evidence" value="ECO:0007669"/>
    <property type="project" value="UniProtKB-SubCell"/>
</dbReference>
<evidence type="ECO:0000256" key="7">
    <source>
        <dbReference type="PROSITE-ProRule" id="PRU10141"/>
    </source>
</evidence>
<dbReference type="CDD" id="cd00143">
    <property type="entry name" value="PP2Cc"/>
    <property type="match status" value="1"/>
</dbReference>
<accession>A0A6G0WUC8</accession>
<dbReference type="GO" id="GO:0035556">
    <property type="term" value="P:intracellular signal transduction"/>
    <property type="evidence" value="ECO:0007669"/>
    <property type="project" value="TreeGrafter"/>
</dbReference>
<dbReference type="InterPro" id="IPR036457">
    <property type="entry name" value="PPM-type-like_dom_sf"/>
</dbReference>
<evidence type="ECO:0000256" key="8">
    <source>
        <dbReference type="RuleBase" id="RU003465"/>
    </source>
</evidence>
<evidence type="ECO:0000256" key="3">
    <source>
        <dbReference type="ARBA" id="ARBA00022741"/>
    </source>
</evidence>
<dbReference type="SUPFAM" id="SSF56112">
    <property type="entry name" value="Protein kinase-like (PK-like)"/>
    <property type="match status" value="1"/>
</dbReference>
<reference evidence="12 13" key="1">
    <citation type="submission" date="2019-07" db="EMBL/GenBank/DDBJ databases">
        <title>Genomics analysis of Aphanomyces spp. identifies a new class of oomycete effector associated with host adaptation.</title>
        <authorList>
            <person name="Gaulin E."/>
        </authorList>
    </citation>
    <scope>NUCLEOTIDE SEQUENCE [LARGE SCALE GENOMIC DNA]</scope>
    <source>
        <strain evidence="12 13">ATCC 201684</strain>
    </source>
</reference>
<dbReference type="SMART" id="SM00220">
    <property type="entry name" value="S_TKc"/>
    <property type="match status" value="1"/>
</dbReference>
<name>A0A6G0WUC8_9STRA</name>
<dbReference type="InterPro" id="IPR000719">
    <property type="entry name" value="Prot_kinase_dom"/>
</dbReference>
<dbReference type="PROSITE" id="PS50011">
    <property type="entry name" value="PROTEIN_KINASE_DOM"/>
    <property type="match status" value="1"/>
</dbReference>
<feature type="compositionally biased region" description="Low complexity" evidence="9">
    <location>
        <begin position="684"/>
        <end position="693"/>
    </location>
</feature>
<dbReference type="InterPro" id="IPR008271">
    <property type="entry name" value="Ser/Thr_kinase_AS"/>
</dbReference>
<keyword evidence="6 8" id="KW-0904">Protein phosphatase</keyword>
<comment type="subcellular location">
    <subcellularLocation>
        <location evidence="1">Membrane</location>
        <topology evidence="1">Peripheral membrane protein</topology>
    </subcellularLocation>
</comment>
<sequence length="1150" mass="125618">MGCNSSTARPLAAVAADASLVREEVVATVDPARPQSPNRATITTEFVKHIVKDDLASMSVDESIVQPDASLKIGSDMNRVETPPNSTTENRRDERPPTPRVIHRPPSGGRGRGRGQLIIPVAHSPPPGRGGGSFVAIETRKPIESPRQSNTTNPSKRDMVPLWRRANEAELDSLMNISQIENVESVADDASDSCGSDDAATDWLATSSAAIQATKDDDESESDGGVDEVHNWLETSKKVTSVADETSPPTITTHEKSTVDGTISIKRSNPTMTSSPDTIPKPPSFKPKLVVRQVSAGIPTQPVPASPTQPAGIRDTTVVKKKKAELPTHNLPHPKPISGDWLNSRTMINNYIILETLGAGSYAEVKLCKEKATGQLFAMKFIDRDIMHKHSKLGKQTDNLMDIKREIAIMKKLNHPNVLRLYEVMDDPHMNKLFLVLEYMQLGDLLSFKKSQKKHSGVAPPSDTICEPMSDRELHGVALQVLLGLIYLHEQNIVHGDLKPQNLLIGERGIVKIADFGISQNLYGSKQKLLEAMGTPAFMSPEMCSGAQYSGQLADVWAFGATLFMLKFGNPPFVAKSALQVFDRIQNDPLVFPSPIDPALADILSGILTKDPTKRLGLHEVMIHPWITKERAPLDRRLRPPQLRPSATSVPITVSVDEINSAIHESPTPSTPHSPPFGPPLSPYTPQRMSPHPSHLHHKLKPVDTRPPSPKRCPELHALHEQGSNRRRLTLPSSKRKLTLTSEETDYRSERFAQKRSHQKLVATSGNHDTEASTDDVVDDDDILDQDDAEAIYQSANGLDELLLTTLAPTSHTVLHKVPSDDSAPHDASQSLLEPANNALLGISIGVSSMQGRRSTQEDRWIIMPDVQAIFEANKHADASFGTKVAYVGLYDGHGGDACASLLKERLHIELFHRVDFIQPNLSTIAPAIQQTCLDFDAGICDELYALDSPSGSTATFCVIDGTSAKPRLVVGHVGDCRALLCRKGRRGFVPLTKDHRCSTQDEHDRVVATGGVVINNRVNGVLGITRTFGDLEFKGRELKATQQAAAVYSQECVGTVLHALPDVVIVDIHPMDEFLLLACDGVWEVMSNDAAVEFVSERLAVHGNIHVAADELAHEALRLMSSDNVTVLLVHLNISKQTTSTLKTNKTNI</sequence>
<feature type="region of interest" description="Disordered" evidence="9">
    <location>
        <begin position="265"/>
        <end position="284"/>
    </location>
</feature>
<dbReference type="GO" id="GO:0046872">
    <property type="term" value="F:metal ion binding"/>
    <property type="evidence" value="ECO:0007669"/>
    <property type="project" value="UniProtKB-KW"/>
</dbReference>
<feature type="domain" description="Protein kinase" evidence="10">
    <location>
        <begin position="351"/>
        <end position="627"/>
    </location>
</feature>
<feature type="compositionally biased region" description="Polar residues" evidence="9">
    <location>
        <begin position="243"/>
        <end position="252"/>
    </location>
</feature>
<feature type="domain" description="PPM-type phosphatase" evidence="11">
    <location>
        <begin position="844"/>
        <end position="1133"/>
    </location>
</feature>
<dbReference type="Gene3D" id="3.60.40.10">
    <property type="entry name" value="PPM-type phosphatase domain"/>
    <property type="match status" value="1"/>
</dbReference>
<evidence type="ECO:0000256" key="1">
    <source>
        <dbReference type="ARBA" id="ARBA00004170"/>
    </source>
</evidence>
<dbReference type="PROSITE" id="PS00107">
    <property type="entry name" value="PROTEIN_KINASE_ATP"/>
    <property type="match status" value="1"/>
</dbReference>
<keyword evidence="2" id="KW-0479">Metal-binding</keyword>
<dbReference type="VEuPathDB" id="FungiDB:AeMF1_009602"/>
<dbReference type="GO" id="GO:0004721">
    <property type="term" value="F:phosphoprotein phosphatase activity"/>
    <property type="evidence" value="ECO:0007669"/>
    <property type="project" value="UniProtKB-KW"/>
</dbReference>